<feature type="transmembrane region" description="Helical" evidence="2">
    <location>
        <begin position="275"/>
        <end position="292"/>
    </location>
</feature>
<evidence type="ECO:0000256" key="2">
    <source>
        <dbReference type="SAM" id="Phobius"/>
    </source>
</evidence>
<feature type="transmembrane region" description="Helical" evidence="2">
    <location>
        <begin position="399"/>
        <end position="419"/>
    </location>
</feature>
<feature type="domain" description="SGNH" evidence="4">
    <location>
        <begin position="483"/>
        <end position="720"/>
    </location>
</feature>
<dbReference type="Pfam" id="PF19040">
    <property type="entry name" value="SGNH"/>
    <property type="match status" value="1"/>
</dbReference>
<organism evidence="5 6">
    <name type="scientific">Pedococcus badiiscoriae</name>
    <dbReference type="NCBI Taxonomy" id="642776"/>
    <lineage>
        <taxon>Bacteria</taxon>
        <taxon>Bacillati</taxon>
        <taxon>Actinomycetota</taxon>
        <taxon>Actinomycetes</taxon>
        <taxon>Micrococcales</taxon>
        <taxon>Intrasporangiaceae</taxon>
        <taxon>Pedococcus</taxon>
    </lineage>
</organism>
<feature type="transmembrane region" description="Helical" evidence="2">
    <location>
        <begin position="299"/>
        <end position="318"/>
    </location>
</feature>
<evidence type="ECO:0000256" key="1">
    <source>
        <dbReference type="SAM" id="MobiDB-lite"/>
    </source>
</evidence>
<keyword evidence="6" id="KW-1185">Reference proteome</keyword>
<comment type="caution">
    <text evidence="5">The sequence shown here is derived from an EMBL/GenBank/DDBJ whole genome shotgun (WGS) entry which is preliminary data.</text>
</comment>
<dbReference type="PANTHER" id="PTHR23028">
    <property type="entry name" value="ACETYLTRANSFERASE"/>
    <property type="match status" value="1"/>
</dbReference>
<feature type="transmembrane region" description="Helical" evidence="2">
    <location>
        <begin position="180"/>
        <end position="197"/>
    </location>
</feature>
<dbReference type="InterPro" id="IPR002656">
    <property type="entry name" value="Acyl_transf_3_dom"/>
</dbReference>
<protein>
    <submittedName>
        <fullName evidence="5">Peptidoglycan/LPS O-acetylase OafA/YrhL</fullName>
    </submittedName>
</protein>
<evidence type="ECO:0000313" key="5">
    <source>
        <dbReference type="EMBL" id="NYG05782.1"/>
    </source>
</evidence>
<sequence>MSTTRPPSSSSSATQSLPRTQPSTAPVPPGPSAGRVDAYRPEIQGLRAVAVGLVVLFHLWPLRVSGGYVGVDVFFVISGYLITSHIYREIAQTGTLQVTRFWARRIRRLLPASLLVLALSAIGVLLWAPATVWPASARQLGASALYVQNWALAFDSVDYMALDNVPTVVQHYWSLSVEEQFYALWPLLIVGLLALQGRARRRTSAVSPASADQKRRLIMGGLAVLAVASLVWSVINTADDQAFAYMSTFTRAWEFAAGAITGLVTLTVTGRRAQVLGWLGVVAVLVSGCLYTERSAFPGWIALAPVLGTVAIILAGRGAPTTAGWWLSLRPARFIGDISYSIYLIHWPLIVLIPYATGHSLVWTEKVGLLAVTVVLAWLSKTLVEDPLRTRPLLAAAPWRAFAFAAAGMLVLVAATVGINAEVKHREAMVATAAKARLAAGVTCLGPAALDPANKCGNVAGDGAPVVPPEMVALQSKNDIFARCQQQLESADLKTCHLGQQTNPRRTVALLGDSHAGALTPLLDELGKQLGWDVVAATKASCPTTTSRRVVPGETGHSRQAFCESFNRAVAREILGNPKITDVFVTSYSSAYTWANAPGGTLADPGPDGFKAAWKQFTDAGKRVHVIRDVPGTGKRSIPDCLALVQHPDDCAVARKSALAKDVAVAAARSLGDPNVTVLDLTPQFCDDVTCFAQVGNVIVYRDRSHLSIEYARLLAPYLARQLGTLPK</sequence>
<accession>A0A852WKG4</accession>
<dbReference type="InterPro" id="IPR043968">
    <property type="entry name" value="SGNH"/>
</dbReference>
<dbReference type="PANTHER" id="PTHR23028:SF53">
    <property type="entry name" value="ACYL_TRANSF_3 DOMAIN-CONTAINING PROTEIN"/>
    <property type="match status" value="1"/>
</dbReference>
<keyword evidence="2" id="KW-1133">Transmembrane helix</keyword>
<gene>
    <name evidence="5" type="ORF">BJ986_000269</name>
</gene>
<feature type="compositionally biased region" description="Low complexity" evidence="1">
    <location>
        <begin position="1"/>
        <end position="20"/>
    </location>
</feature>
<evidence type="ECO:0000259" key="3">
    <source>
        <dbReference type="Pfam" id="PF01757"/>
    </source>
</evidence>
<feature type="transmembrane region" description="Helical" evidence="2">
    <location>
        <begin position="68"/>
        <end position="88"/>
    </location>
</feature>
<evidence type="ECO:0000313" key="6">
    <source>
        <dbReference type="Proteomes" id="UP000573599"/>
    </source>
</evidence>
<feature type="transmembrane region" description="Helical" evidence="2">
    <location>
        <begin position="363"/>
        <end position="379"/>
    </location>
</feature>
<feature type="region of interest" description="Disordered" evidence="1">
    <location>
        <begin position="1"/>
        <end position="34"/>
    </location>
</feature>
<keyword evidence="2" id="KW-0472">Membrane</keyword>
<feature type="transmembrane region" description="Helical" evidence="2">
    <location>
        <begin position="338"/>
        <end position="356"/>
    </location>
</feature>
<feature type="transmembrane region" description="Helical" evidence="2">
    <location>
        <begin position="217"/>
        <end position="235"/>
    </location>
</feature>
<dbReference type="Proteomes" id="UP000573599">
    <property type="component" value="Unassembled WGS sequence"/>
</dbReference>
<proteinExistence type="predicted"/>
<dbReference type="EMBL" id="JACCAB010000001">
    <property type="protein sequence ID" value="NYG05782.1"/>
    <property type="molecule type" value="Genomic_DNA"/>
</dbReference>
<feature type="transmembrane region" description="Helical" evidence="2">
    <location>
        <begin position="109"/>
        <end position="128"/>
    </location>
</feature>
<dbReference type="InterPro" id="IPR050879">
    <property type="entry name" value="Acyltransferase_3"/>
</dbReference>
<dbReference type="Pfam" id="PF01757">
    <property type="entry name" value="Acyl_transf_3"/>
    <property type="match status" value="1"/>
</dbReference>
<dbReference type="GO" id="GO:0016020">
    <property type="term" value="C:membrane"/>
    <property type="evidence" value="ECO:0007669"/>
    <property type="project" value="TreeGrafter"/>
</dbReference>
<keyword evidence="2" id="KW-0812">Transmembrane</keyword>
<evidence type="ECO:0000259" key="4">
    <source>
        <dbReference type="Pfam" id="PF19040"/>
    </source>
</evidence>
<dbReference type="GO" id="GO:0016747">
    <property type="term" value="F:acyltransferase activity, transferring groups other than amino-acyl groups"/>
    <property type="evidence" value="ECO:0007669"/>
    <property type="project" value="InterPro"/>
</dbReference>
<dbReference type="RefSeq" id="WP_179420359.1">
    <property type="nucleotide sequence ID" value="NZ_JACCAB010000001.1"/>
</dbReference>
<feature type="domain" description="Acyltransferase 3" evidence="3">
    <location>
        <begin position="42"/>
        <end position="379"/>
    </location>
</feature>
<name>A0A852WKG4_9MICO</name>
<dbReference type="AlphaFoldDB" id="A0A852WKG4"/>
<reference evidence="5 6" key="1">
    <citation type="submission" date="2020-07" db="EMBL/GenBank/DDBJ databases">
        <title>Sequencing the genomes of 1000 actinobacteria strains.</title>
        <authorList>
            <person name="Klenk H.-P."/>
        </authorList>
    </citation>
    <scope>NUCLEOTIDE SEQUENCE [LARGE SCALE GENOMIC DNA]</scope>
    <source>
        <strain evidence="5 6">DSM 23987</strain>
    </source>
</reference>
<dbReference type="GO" id="GO:0009103">
    <property type="term" value="P:lipopolysaccharide biosynthetic process"/>
    <property type="evidence" value="ECO:0007669"/>
    <property type="project" value="TreeGrafter"/>
</dbReference>
<feature type="transmembrane region" description="Helical" evidence="2">
    <location>
        <begin position="45"/>
        <end position="62"/>
    </location>
</feature>